<dbReference type="InterPro" id="IPR027417">
    <property type="entry name" value="P-loop_NTPase"/>
</dbReference>
<accession>A0ABU8FVI7</accession>
<evidence type="ECO:0000313" key="12">
    <source>
        <dbReference type="EMBL" id="MEI4829199.1"/>
    </source>
</evidence>
<evidence type="ECO:0000256" key="1">
    <source>
        <dbReference type="ARBA" id="ARBA00003618"/>
    </source>
</evidence>
<evidence type="ECO:0000256" key="8">
    <source>
        <dbReference type="ARBA" id="ARBA00033408"/>
    </source>
</evidence>
<keyword evidence="4" id="KW-0547">Nucleotide-binding</keyword>
<evidence type="ECO:0000256" key="10">
    <source>
        <dbReference type="SAM" id="Coils"/>
    </source>
</evidence>
<feature type="domain" description="RecF/RecN/SMC N-terminal" evidence="11">
    <location>
        <begin position="1"/>
        <end position="521"/>
    </location>
</feature>
<evidence type="ECO:0000256" key="3">
    <source>
        <dbReference type="ARBA" id="ARBA00021315"/>
    </source>
</evidence>
<comment type="similarity">
    <text evidence="2 9">Belongs to the RecN family.</text>
</comment>
<evidence type="ECO:0000256" key="9">
    <source>
        <dbReference type="PIRNR" id="PIRNR003128"/>
    </source>
</evidence>
<reference evidence="12 13" key="1">
    <citation type="submission" date="2024-01" db="EMBL/GenBank/DDBJ databases">
        <title>Seven novel Bacillus-like species.</title>
        <authorList>
            <person name="Liu G."/>
        </authorList>
    </citation>
    <scope>NUCLEOTIDE SEQUENCE [LARGE SCALE GENOMIC DNA]</scope>
    <source>
        <strain evidence="12 13">FJAT-53711</strain>
    </source>
</reference>
<dbReference type="InterPro" id="IPR003395">
    <property type="entry name" value="RecF/RecN/SMC_N"/>
</dbReference>
<keyword evidence="5 9" id="KW-0227">DNA damage</keyword>
<evidence type="ECO:0000256" key="6">
    <source>
        <dbReference type="ARBA" id="ARBA00022840"/>
    </source>
</evidence>
<evidence type="ECO:0000259" key="11">
    <source>
        <dbReference type="Pfam" id="PF02463"/>
    </source>
</evidence>
<evidence type="ECO:0000313" key="13">
    <source>
        <dbReference type="Proteomes" id="UP001367922"/>
    </source>
</evidence>
<dbReference type="PANTHER" id="PTHR11059:SF0">
    <property type="entry name" value="DNA REPAIR PROTEIN RECN"/>
    <property type="match status" value="1"/>
</dbReference>
<dbReference type="NCBIfam" id="TIGR00634">
    <property type="entry name" value="recN"/>
    <property type="match status" value="1"/>
</dbReference>
<gene>
    <name evidence="12" type="primary">recN</name>
    <name evidence="12" type="ORF">WAX78_07005</name>
</gene>
<dbReference type="SUPFAM" id="SSF52540">
    <property type="entry name" value="P-loop containing nucleoside triphosphate hydrolases"/>
    <property type="match status" value="2"/>
</dbReference>
<dbReference type="Gene3D" id="3.40.50.300">
    <property type="entry name" value="P-loop containing nucleotide triphosphate hydrolases"/>
    <property type="match status" value="2"/>
</dbReference>
<feature type="coiled-coil region" evidence="10">
    <location>
        <begin position="160"/>
        <end position="214"/>
    </location>
</feature>
<dbReference type="EMBL" id="JBAWSV010000002">
    <property type="protein sequence ID" value="MEI4829199.1"/>
    <property type="molecule type" value="Genomic_DNA"/>
</dbReference>
<dbReference type="Proteomes" id="UP001367922">
    <property type="component" value="Unassembled WGS sequence"/>
</dbReference>
<evidence type="ECO:0000256" key="4">
    <source>
        <dbReference type="ARBA" id="ARBA00022741"/>
    </source>
</evidence>
<keyword evidence="7 9" id="KW-0234">DNA repair</keyword>
<protein>
    <recommendedName>
        <fullName evidence="3 9">DNA repair protein RecN</fullName>
    </recommendedName>
    <alternativeName>
        <fullName evidence="8 9">Recombination protein N</fullName>
    </alternativeName>
</protein>
<name>A0ABU8FVI7_9BACI</name>
<evidence type="ECO:0000256" key="5">
    <source>
        <dbReference type="ARBA" id="ARBA00022763"/>
    </source>
</evidence>
<organism evidence="12 13">
    <name type="scientific">Bacillus yunxiaonensis</name>
    <dbReference type="NCBI Taxonomy" id="3127665"/>
    <lineage>
        <taxon>Bacteria</taxon>
        <taxon>Bacillati</taxon>
        <taxon>Bacillota</taxon>
        <taxon>Bacilli</taxon>
        <taxon>Bacillales</taxon>
        <taxon>Bacillaceae</taxon>
        <taxon>Bacillus</taxon>
    </lineage>
</organism>
<evidence type="ECO:0000256" key="2">
    <source>
        <dbReference type="ARBA" id="ARBA00009441"/>
    </source>
</evidence>
<sequence>MLSELSIRNFAIIESLNISFQKGLTVLSGETGAGKSIIIDAISLLVGGRGSAEFVRYGTEKAEIEGLFYIEDENHPCVMKAEELDIEIEDGMMILKRDISVNGKSVCRVNGKLVTLSVLKEIGKTLVDIHGQHETQDLMNEDRHLFMLDHFDGDHILVQLEKYQNVYREYEQLKKQLLSLTENEQQMAHRLDLIQFQHEEIRNADLKIDEEQNLLEERLKISNFEKIYKALGDSYRSLTEDRSGLDHVRNAMNQMESITDLDIAYQENYDAIANSYYLLEEVAYQLREKLDMMEYDPNRLDEIETRLNEIRMLKRKYGNTVEEILAYADEIEQEIFTIENKDVHIETTRKKLKEVEQLILKEAKSLSDMRHNLANRLTTAIHQELKELYMEKTKFEVMIKKKEGTIDDPLVEGAPVKMTQDGYDRVEFYISTNPGEPLKPLSKVASGGELSRIILALKSIFSKHQGVASVIFDEVDTGVSGRVAQAIAEKIYRVSVNSQVLCITHLPQVASMADSHLFIRKQIVNERTVTSVTVLNQDEKVTEIARMISGVEITDLTTEHARELLSQAHRFKQAAEAIQ</sequence>
<dbReference type="CDD" id="cd03241">
    <property type="entry name" value="ABC_RecN"/>
    <property type="match status" value="2"/>
</dbReference>
<evidence type="ECO:0000256" key="7">
    <source>
        <dbReference type="ARBA" id="ARBA00023204"/>
    </source>
</evidence>
<keyword evidence="13" id="KW-1185">Reference proteome</keyword>
<keyword evidence="10" id="KW-0175">Coiled coil</keyword>
<proteinExistence type="inferred from homology"/>
<keyword evidence="6" id="KW-0067">ATP-binding</keyword>
<dbReference type="Pfam" id="PF02463">
    <property type="entry name" value="SMC_N"/>
    <property type="match status" value="1"/>
</dbReference>
<dbReference type="PIRSF" id="PIRSF003128">
    <property type="entry name" value="RecN"/>
    <property type="match status" value="1"/>
</dbReference>
<dbReference type="RefSeq" id="WP_336481588.1">
    <property type="nucleotide sequence ID" value="NZ_JBAWSV010000002.1"/>
</dbReference>
<comment type="caution">
    <text evidence="12">The sequence shown here is derived from an EMBL/GenBank/DDBJ whole genome shotgun (WGS) entry which is preliminary data.</text>
</comment>
<comment type="function">
    <text evidence="1 9">May be involved in recombinational repair of damaged DNA.</text>
</comment>
<dbReference type="InterPro" id="IPR004604">
    <property type="entry name" value="DNA_recomb/repair_RecN"/>
</dbReference>
<dbReference type="PANTHER" id="PTHR11059">
    <property type="entry name" value="DNA REPAIR PROTEIN RECN"/>
    <property type="match status" value="1"/>
</dbReference>